<name>A0AAV9H4F8_9PEZI</name>
<sequence length="473" mass="53793">MSLSSVPAEVLEEITEHLSPSRLCYENDFKPDAEYHHRRAALVALSKTNRRLNAFANKVLYRTLDATVGNLGALLKTLVVHARLQELVRVLNITWPVSDDEEQPDTYSITYPHWEAVWRTAMVTGGADFLCWHYDETACAFLVTILGNVEAVYLVYSPCETQGSGYDMYESLERALFLHTPRLLCISRAGGPIDEFLDEPEDWLVSAESVQPLLYNTFLARSTGPRELELRGAMLSVKGTLDSFQAGSWSNLEAIKIEDSFVTGPWFHRLCYESRPRLKRVDISITPYLREAIWEHCPGSQEPGYNGALALCASTLRYLRLDNISSHELGKAGALTCLPGLIHLKYLEADPEVIFDWHPMKDADVFDHLPPSLEVISLRDDFCKGERRPESDEWAAENSLALRRIMLQLVLGSEQKIPRLRKVQISYDPLDETTEIWNLDEEVELQGLYSVEVRPLKWDRRMIDCATLQGKSM</sequence>
<gene>
    <name evidence="1" type="ORF">QBC34DRAFT_433127</name>
</gene>
<reference evidence="1" key="2">
    <citation type="submission" date="2023-05" db="EMBL/GenBank/DDBJ databases">
        <authorList>
            <consortium name="Lawrence Berkeley National Laboratory"/>
            <person name="Steindorff A."/>
            <person name="Hensen N."/>
            <person name="Bonometti L."/>
            <person name="Westerberg I."/>
            <person name="Brannstrom I.O."/>
            <person name="Guillou S."/>
            <person name="Cros-Aarteil S."/>
            <person name="Calhoun S."/>
            <person name="Haridas S."/>
            <person name="Kuo A."/>
            <person name="Mondo S."/>
            <person name="Pangilinan J."/>
            <person name="Riley R."/>
            <person name="Labutti K."/>
            <person name="Andreopoulos B."/>
            <person name="Lipzen A."/>
            <person name="Chen C."/>
            <person name="Yanf M."/>
            <person name="Daum C."/>
            <person name="Ng V."/>
            <person name="Clum A."/>
            <person name="Ohm R."/>
            <person name="Martin F."/>
            <person name="Silar P."/>
            <person name="Natvig D."/>
            <person name="Lalanne C."/>
            <person name="Gautier V."/>
            <person name="Ament-Velasquez S.L."/>
            <person name="Kruys A."/>
            <person name="Hutchinson M.I."/>
            <person name="Powell A.J."/>
            <person name="Barry K."/>
            <person name="Miller A.N."/>
            <person name="Grigoriev I.V."/>
            <person name="Debuchy R."/>
            <person name="Gladieux P."/>
            <person name="Thoren M.H."/>
            <person name="Johannesson H."/>
        </authorList>
    </citation>
    <scope>NUCLEOTIDE SEQUENCE</scope>
    <source>
        <strain evidence="1">PSN243</strain>
    </source>
</reference>
<evidence type="ECO:0000313" key="2">
    <source>
        <dbReference type="Proteomes" id="UP001321760"/>
    </source>
</evidence>
<proteinExistence type="predicted"/>
<organism evidence="1 2">
    <name type="scientific">Podospora aff. communis PSN243</name>
    <dbReference type="NCBI Taxonomy" id="3040156"/>
    <lineage>
        <taxon>Eukaryota</taxon>
        <taxon>Fungi</taxon>
        <taxon>Dikarya</taxon>
        <taxon>Ascomycota</taxon>
        <taxon>Pezizomycotina</taxon>
        <taxon>Sordariomycetes</taxon>
        <taxon>Sordariomycetidae</taxon>
        <taxon>Sordariales</taxon>
        <taxon>Podosporaceae</taxon>
        <taxon>Podospora</taxon>
    </lineage>
</organism>
<keyword evidence="2" id="KW-1185">Reference proteome</keyword>
<protein>
    <recommendedName>
        <fullName evidence="3">F-box domain-containing protein</fullName>
    </recommendedName>
</protein>
<evidence type="ECO:0008006" key="3">
    <source>
        <dbReference type="Google" id="ProtNLM"/>
    </source>
</evidence>
<evidence type="ECO:0000313" key="1">
    <source>
        <dbReference type="EMBL" id="KAK4454880.1"/>
    </source>
</evidence>
<dbReference type="Proteomes" id="UP001321760">
    <property type="component" value="Unassembled WGS sequence"/>
</dbReference>
<comment type="caution">
    <text evidence="1">The sequence shown here is derived from an EMBL/GenBank/DDBJ whole genome shotgun (WGS) entry which is preliminary data.</text>
</comment>
<dbReference type="AlphaFoldDB" id="A0AAV9H4F8"/>
<reference evidence="1" key="1">
    <citation type="journal article" date="2023" name="Mol. Phylogenet. Evol.">
        <title>Genome-scale phylogeny and comparative genomics of the fungal order Sordariales.</title>
        <authorList>
            <person name="Hensen N."/>
            <person name="Bonometti L."/>
            <person name="Westerberg I."/>
            <person name="Brannstrom I.O."/>
            <person name="Guillou S."/>
            <person name="Cros-Aarteil S."/>
            <person name="Calhoun S."/>
            <person name="Haridas S."/>
            <person name="Kuo A."/>
            <person name="Mondo S."/>
            <person name="Pangilinan J."/>
            <person name="Riley R."/>
            <person name="LaButti K."/>
            <person name="Andreopoulos B."/>
            <person name="Lipzen A."/>
            <person name="Chen C."/>
            <person name="Yan M."/>
            <person name="Daum C."/>
            <person name="Ng V."/>
            <person name="Clum A."/>
            <person name="Steindorff A."/>
            <person name="Ohm R.A."/>
            <person name="Martin F."/>
            <person name="Silar P."/>
            <person name="Natvig D.O."/>
            <person name="Lalanne C."/>
            <person name="Gautier V."/>
            <person name="Ament-Velasquez S.L."/>
            <person name="Kruys A."/>
            <person name="Hutchinson M.I."/>
            <person name="Powell A.J."/>
            <person name="Barry K."/>
            <person name="Miller A.N."/>
            <person name="Grigoriev I.V."/>
            <person name="Debuchy R."/>
            <person name="Gladieux P."/>
            <person name="Hiltunen Thoren M."/>
            <person name="Johannesson H."/>
        </authorList>
    </citation>
    <scope>NUCLEOTIDE SEQUENCE</scope>
    <source>
        <strain evidence="1">PSN243</strain>
    </source>
</reference>
<dbReference type="EMBL" id="MU865915">
    <property type="protein sequence ID" value="KAK4454880.1"/>
    <property type="molecule type" value="Genomic_DNA"/>
</dbReference>
<accession>A0AAV9H4F8</accession>